<gene>
    <name evidence="1" type="ORF">Q757_06260</name>
</gene>
<evidence type="ECO:0000313" key="2">
    <source>
        <dbReference type="Proteomes" id="UP000030023"/>
    </source>
</evidence>
<evidence type="ECO:0000313" key="1">
    <source>
        <dbReference type="EMBL" id="KGO31599.1"/>
    </source>
</evidence>
<sequence length="43" mass="5080">MVFIAGLNIDIIGIWCCYIRIQESNKVVVGEFIFSFLNYFFKK</sequence>
<name>A0ABR4XQ57_9LACO</name>
<reference evidence="1 2" key="1">
    <citation type="journal article" date="2014" name="Antonie Van Leeuwenhoek">
        <title>Oenococcus alcoholitolerans sp. nov., a lactic acid bacteria isolated from cachaca and ethanol fermentation processes.</title>
        <authorList>
            <person name="Badotti F."/>
            <person name="Moreira A.P."/>
            <person name="Tonon L.A."/>
            <person name="de Lucena B.T."/>
            <person name="Gomes Fde C."/>
            <person name="Kruger R."/>
            <person name="Thompson C.C."/>
            <person name="de Morais M.A.Jr."/>
            <person name="Rosa C.A."/>
            <person name="Thompson F.L."/>
        </authorList>
    </citation>
    <scope>NUCLEOTIDE SEQUENCE [LARGE SCALE GENOMIC DNA]</scope>
    <source>
        <strain evidence="1 2">UFRJ-M7.2.18</strain>
    </source>
</reference>
<dbReference type="Proteomes" id="UP000030023">
    <property type="component" value="Unassembled WGS sequence"/>
</dbReference>
<protein>
    <submittedName>
        <fullName evidence="1">Uncharacterized protein</fullName>
    </submittedName>
</protein>
<accession>A0ABR4XQ57</accession>
<keyword evidence="2" id="KW-1185">Reference proteome</keyword>
<organism evidence="1 2">
    <name type="scientific">Oenococcus alcoholitolerans</name>
    <dbReference type="NCBI Taxonomy" id="931074"/>
    <lineage>
        <taxon>Bacteria</taxon>
        <taxon>Bacillati</taxon>
        <taxon>Bacillota</taxon>
        <taxon>Bacilli</taxon>
        <taxon>Lactobacillales</taxon>
        <taxon>Lactobacillaceae</taxon>
        <taxon>Oenococcus</taxon>
    </lineage>
</organism>
<proteinExistence type="predicted"/>
<comment type="caution">
    <text evidence="1">The sequence shown here is derived from an EMBL/GenBank/DDBJ whole genome shotgun (WGS) entry which is preliminary data.</text>
</comment>
<dbReference type="EMBL" id="AXCV01000290">
    <property type="protein sequence ID" value="KGO31599.1"/>
    <property type="molecule type" value="Genomic_DNA"/>
</dbReference>